<dbReference type="GeneID" id="73901454"/>
<dbReference type="PRINTS" id="PR00111">
    <property type="entry name" value="ABHYDROLASE"/>
</dbReference>
<dbReference type="Proteomes" id="UP001595846">
    <property type="component" value="Unassembled WGS sequence"/>
</dbReference>
<dbReference type="Gene3D" id="3.40.50.1820">
    <property type="entry name" value="alpha/beta hydrolase"/>
    <property type="match status" value="1"/>
</dbReference>
<dbReference type="Pfam" id="PF00561">
    <property type="entry name" value="Abhydrolase_1"/>
    <property type="match status" value="1"/>
</dbReference>
<organism evidence="2 3">
    <name type="scientific">Halovivax cerinus</name>
    <dbReference type="NCBI Taxonomy" id="1487865"/>
    <lineage>
        <taxon>Archaea</taxon>
        <taxon>Methanobacteriati</taxon>
        <taxon>Methanobacteriota</taxon>
        <taxon>Stenosarchaea group</taxon>
        <taxon>Halobacteria</taxon>
        <taxon>Halobacteriales</taxon>
        <taxon>Natrialbaceae</taxon>
        <taxon>Halovivax</taxon>
    </lineage>
</organism>
<keyword evidence="2" id="KW-0378">Hydrolase</keyword>
<comment type="caution">
    <text evidence="2">The sequence shown here is derived from an EMBL/GenBank/DDBJ whole genome shotgun (WGS) entry which is preliminary data.</text>
</comment>
<accession>A0ABD5NSX8</accession>
<evidence type="ECO:0000313" key="3">
    <source>
        <dbReference type="Proteomes" id="UP001595846"/>
    </source>
</evidence>
<dbReference type="GO" id="GO:0016787">
    <property type="term" value="F:hydrolase activity"/>
    <property type="evidence" value="ECO:0007669"/>
    <property type="project" value="UniProtKB-KW"/>
</dbReference>
<keyword evidence="3" id="KW-1185">Reference proteome</keyword>
<dbReference type="PANTHER" id="PTHR43433">
    <property type="entry name" value="HYDROLASE, ALPHA/BETA FOLD FAMILY PROTEIN"/>
    <property type="match status" value="1"/>
</dbReference>
<dbReference type="InterPro" id="IPR029058">
    <property type="entry name" value="AB_hydrolase_fold"/>
</dbReference>
<dbReference type="AlphaFoldDB" id="A0ABD5NSX8"/>
<dbReference type="RefSeq" id="WP_256532374.1">
    <property type="nucleotide sequence ID" value="NZ_CP101824.1"/>
</dbReference>
<reference evidence="2 3" key="1">
    <citation type="journal article" date="2019" name="Int. J. Syst. Evol. Microbiol.">
        <title>The Global Catalogue of Microorganisms (GCM) 10K type strain sequencing project: providing services to taxonomists for standard genome sequencing and annotation.</title>
        <authorList>
            <consortium name="The Broad Institute Genomics Platform"/>
            <consortium name="The Broad Institute Genome Sequencing Center for Infectious Disease"/>
            <person name="Wu L."/>
            <person name="Ma J."/>
        </authorList>
    </citation>
    <scope>NUCLEOTIDE SEQUENCE [LARGE SCALE GENOMIC DNA]</scope>
    <source>
        <strain evidence="2 3">IBRC-M 10256</strain>
    </source>
</reference>
<name>A0ABD5NSX8_9EURY</name>
<gene>
    <name evidence="2" type="ORF">ACFOUR_17160</name>
</gene>
<evidence type="ECO:0000313" key="2">
    <source>
        <dbReference type="EMBL" id="MFC3960092.1"/>
    </source>
</evidence>
<dbReference type="EMBL" id="JBHSAQ010000016">
    <property type="protein sequence ID" value="MFC3960092.1"/>
    <property type="molecule type" value="Genomic_DNA"/>
</dbReference>
<proteinExistence type="predicted"/>
<dbReference type="InterPro" id="IPR000073">
    <property type="entry name" value="AB_hydrolase_1"/>
</dbReference>
<sequence>MQTVSTDGTTLHYAVDGEGPPVVFVTEAGLGGWSWGWQHRAVAGPYRSVVWDLRGTGRSERPPGPYAMETLVADLEAILAAVDARAAHVVGAGLGGAIALRAARASTRIETVTVVGTPADETAFDGSALVVDRDETSQGDGVASDGDAFRRSTEALLSADFRAAQPAVVDGIVDWRRDGDADAAATRDQLAAFEEFDATDWGYEVTTPTAVVHGTDDAVVPVESAERLADALPNGAFVPIDGAAHLPQIERSRAVNDHLRGFLNEHTDE</sequence>
<dbReference type="SUPFAM" id="SSF53474">
    <property type="entry name" value="alpha/beta-Hydrolases"/>
    <property type="match status" value="1"/>
</dbReference>
<evidence type="ECO:0000259" key="1">
    <source>
        <dbReference type="Pfam" id="PF00561"/>
    </source>
</evidence>
<feature type="domain" description="AB hydrolase-1" evidence="1">
    <location>
        <begin position="28"/>
        <end position="251"/>
    </location>
</feature>
<protein>
    <submittedName>
        <fullName evidence="2">Alpha/beta fold hydrolase</fullName>
    </submittedName>
</protein>
<dbReference type="InterPro" id="IPR050471">
    <property type="entry name" value="AB_hydrolase"/>
</dbReference>
<dbReference type="PANTHER" id="PTHR43433:SF5">
    <property type="entry name" value="AB HYDROLASE-1 DOMAIN-CONTAINING PROTEIN"/>
    <property type="match status" value="1"/>
</dbReference>